<dbReference type="Proteomes" id="UP000697998">
    <property type="component" value="Unassembled WGS sequence"/>
</dbReference>
<sequence length="324" mass="35713">MNSAADWQELSRRVAELCVRTPATAGPEVLARDLAVLAPGLTFRQVLSRGGWYRLGGVVDANHVRLSDNLETWAEQQLAAHDDDLAALCDDYAEHGLRATRLTGRTRYFVAATGSGATDFVQIEIEELQEVVCHPLFVAENLPSGIEELIDPRGADVTCCAGAEPIGSPFLVLRRLTPVAAFLARMREQKPEAQPIHRFVEAWEGSSASAATQFSNHWVVVVREHLDRYRQAVLHATPVAALNGAAPRFAATFGMQGLALHQAMARYDKAVGYPMAWFFHMLTIRSAPYALANAVIDDVNAGFHYLPDRDVGVVKEWLYQPYAF</sequence>
<evidence type="ECO:0000313" key="2">
    <source>
        <dbReference type="Proteomes" id="UP000697998"/>
    </source>
</evidence>
<evidence type="ECO:0000313" key="1">
    <source>
        <dbReference type="EMBL" id="MBK7674582.1"/>
    </source>
</evidence>
<comment type="caution">
    <text evidence="1">The sequence shown here is derived from an EMBL/GenBank/DDBJ whole genome shotgun (WGS) entry which is preliminary data.</text>
</comment>
<reference evidence="1 2" key="1">
    <citation type="submission" date="2020-10" db="EMBL/GenBank/DDBJ databases">
        <title>Connecting structure to function with the recovery of over 1000 high-quality activated sludge metagenome-assembled genomes encoding full-length rRNA genes using long-read sequencing.</title>
        <authorList>
            <person name="Singleton C.M."/>
            <person name="Petriglieri F."/>
            <person name="Kristensen J.M."/>
            <person name="Kirkegaard R.H."/>
            <person name="Michaelsen T.Y."/>
            <person name="Andersen M.H."/>
            <person name="Karst S.M."/>
            <person name="Dueholm M.S."/>
            <person name="Nielsen P.H."/>
            <person name="Albertsen M."/>
        </authorList>
    </citation>
    <scope>NUCLEOTIDE SEQUENCE [LARGE SCALE GENOMIC DNA]</scope>
    <source>
        <strain evidence="1">EsbW_18-Q3-R4-48_BATAC.285</strain>
    </source>
</reference>
<organism evidence="1 2">
    <name type="scientific">Candidatus Accumulibacter proximus</name>
    <dbReference type="NCBI Taxonomy" id="2954385"/>
    <lineage>
        <taxon>Bacteria</taxon>
        <taxon>Pseudomonadati</taxon>
        <taxon>Pseudomonadota</taxon>
        <taxon>Betaproteobacteria</taxon>
        <taxon>Candidatus Accumulibacter</taxon>
    </lineage>
</organism>
<name>A0A935PYE1_9PROT</name>
<proteinExistence type="predicted"/>
<accession>A0A935PYE1</accession>
<dbReference type="EMBL" id="JADJMH010000005">
    <property type="protein sequence ID" value="MBK7674582.1"/>
    <property type="molecule type" value="Genomic_DNA"/>
</dbReference>
<dbReference type="AlphaFoldDB" id="A0A935PYE1"/>
<gene>
    <name evidence="1" type="ORF">IPJ27_07300</name>
</gene>
<protein>
    <submittedName>
        <fullName evidence="1">Uncharacterized protein</fullName>
    </submittedName>
</protein>